<dbReference type="InterPro" id="IPR014284">
    <property type="entry name" value="RNA_pol_sigma-70_dom"/>
</dbReference>
<dbReference type="InterPro" id="IPR013324">
    <property type="entry name" value="RNA_pol_sigma_r3/r4-like"/>
</dbReference>
<evidence type="ECO:0000313" key="8">
    <source>
        <dbReference type="EMBL" id="OGL38295.1"/>
    </source>
</evidence>
<dbReference type="GO" id="GO:0016987">
    <property type="term" value="F:sigma factor activity"/>
    <property type="evidence" value="ECO:0007669"/>
    <property type="project" value="UniProtKB-KW"/>
</dbReference>
<evidence type="ECO:0000256" key="2">
    <source>
        <dbReference type="ARBA" id="ARBA00023082"/>
    </source>
</evidence>
<dbReference type="PROSITE" id="PS00715">
    <property type="entry name" value="SIGMA70_1"/>
    <property type="match status" value="1"/>
</dbReference>
<dbReference type="InterPro" id="IPR007624">
    <property type="entry name" value="RNA_pol_sigma70_r3"/>
</dbReference>
<dbReference type="NCBIfam" id="TIGR02937">
    <property type="entry name" value="sigma70-ECF"/>
    <property type="match status" value="1"/>
</dbReference>
<feature type="domain" description="RNA polymerase sigma-70" evidence="6">
    <location>
        <begin position="307"/>
        <end position="320"/>
    </location>
</feature>
<keyword evidence="2 5" id="KW-0731">Sigma factor</keyword>
<comment type="caution">
    <text evidence="8">The sequence shown here is derived from an EMBL/GenBank/DDBJ whole genome shotgun (WGS) entry which is preliminary data.</text>
</comment>
<gene>
    <name evidence="8" type="ORF">A2042_02610</name>
</gene>
<evidence type="ECO:0000256" key="5">
    <source>
        <dbReference type="RuleBase" id="RU362124"/>
    </source>
</evidence>
<dbReference type="Proteomes" id="UP000178526">
    <property type="component" value="Unassembled WGS sequence"/>
</dbReference>
<reference evidence="8 9" key="1">
    <citation type="journal article" date="2016" name="Nat. Commun.">
        <title>Thousands of microbial genomes shed light on interconnected biogeochemical processes in an aquifer system.</title>
        <authorList>
            <person name="Anantharaman K."/>
            <person name="Brown C.T."/>
            <person name="Hug L.A."/>
            <person name="Sharon I."/>
            <person name="Castelle C.J."/>
            <person name="Probst A.J."/>
            <person name="Thomas B.C."/>
            <person name="Singh A."/>
            <person name="Wilkins M.J."/>
            <person name="Karaoz U."/>
            <person name="Brodie E.L."/>
            <person name="Williams K.H."/>
            <person name="Hubbard S.S."/>
            <person name="Banfield J.F."/>
        </authorList>
    </citation>
    <scope>NUCLEOTIDE SEQUENCE [LARGE SCALE GENOMIC DNA]</scope>
</reference>
<accession>A0A1F7R9P4</accession>
<dbReference type="Pfam" id="PF04542">
    <property type="entry name" value="Sigma70_r2"/>
    <property type="match status" value="1"/>
</dbReference>
<evidence type="ECO:0000313" key="9">
    <source>
        <dbReference type="Proteomes" id="UP000178526"/>
    </source>
</evidence>
<comment type="similarity">
    <text evidence="5">Belongs to the sigma-70 factor family.</text>
</comment>
<name>A0A1F7R9P4_9BACT</name>
<evidence type="ECO:0000259" key="7">
    <source>
        <dbReference type="PROSITE" id="PS00716"/>
    </source>
</evidence>
<dbReference type="PRINTS" id="PR00046">
    <property type="entry name" value="SIGMA70FCT"/>
</dbReference>
<dbReference type="AlphaFoldDB" id="A0A1F7R9P4"/>
<dbReference type="GO" id="GO:0006352">
    <property type="term" value="P:DNA-templated transcription initiation"/>
    <property type="evidence" value="ECO:0007669"/>
    <property type="project" value="InterPro"/>
</dbReference>
<dbReference type="SUPFAM" id="SSF88946">
    <property type="entry name" value="Sigma2 domain of RNA polymerase sigma factors"/>
    <property type="match status" value="1"/>
</dbReference>
<evidence type="ECO:0000259" key="6">
    <source>
        <dbReference type="PROSITE" id="PS00715"/>
    </source>
</evidence>
<proteinExistence type="inferred from homology"/>
<keyword evidence="3 5" id="KW-0238">DNA-binding</keyword>
<protein>
    <recommendedName>
        <fullName evidence="5">RNA polymerase sigma factor</fullName>
    </recommendedName>
</protein>
<dbReference type="PANTHER" id="PTHR30603">
    <property type="entry name" value="RNA POLYMERASE SIGMA FACTOR RPO"/>
    <property type="match status" value="1"/>
</dbReference>
<dbReference type="InterPro" id="IPR007630">
    <property type="entry name" value="RNA_pol_sigma70_r4"/>
</dbReference>
<evidence type="ECO:0000256" key="4">
    <source>
        <dbReference type="ARBA" id="ARBA00023163"/>
    </source>
</evidence>
<keyword evidence="4 5" id="KW-0804">Transcription</keyword>
<dbReference type="GO" id="GO:0003677">
    <property type="term" value="F:DNA binding"/>
    <property type="evidence" value="ECO:0007669"/>
    <property type="project" value="UniProtKB-KW"/>
</dbReference>
<dbReference type="InterPro" id="IPR036388">
    <property type="entry name" value="WH-like_DNA-bd_sf"/>
</dbReference>
<dbReference type="Pfam" id="PF04545">
    <property type="entry name" value="Sigma70_r4"/>
    <property type="match status" value="1"/>
</dbReference>
<dbReference type="SUPFAM" id="SSF88659">
    <property type="entry name" value="Sigma3 and sigma4 domains of RNA polymerase sigma factors"/>
    <property type="match status" value="2"/>
</dbReference>
<dbReference type="InterPro" id="IPR007627">
    <property type="entry name" value="RNA_pol_sigma70_r2"/>
</dbReference>
<dbReference type="PANTHER" id="PTHR30603:SF60">
    <property type="entry name" value="RNA POLYMERASE SIGMA FACTOR RPOD"/>
    <property type="match status" value="1"/>
</dbReference>
<organism evidence="8 9">
    <name type="scientific">Candidatus Schekmanbacteria bacterium GWA2_38_11</name>
    <dbReference type="NCBI Taxonomy" id="1817876"/>
    <lineage>
        <taxon>Bacteria</taxon>
        <taxon>Candidatus Schekmaniibacteriota</taxon>
    </lineage>
</organism>
<dbReference type="Gene3D" id="1.10.10.10">
    <property type="entry name" value="Winged helix-like DNA-binding domain superfamily/Winged helix DNA-binding domain"/>
    <property type="match status" value="2"/>
</dbReference>
<dbReference type="CDD" id="cd06171">
    <property type="entry name" value="Sigma70_r4"/>
    <property type="match status" value="1"/>
</dbReference>
<dbReference type="InterPro" id="IPR050239">
    <property type="entry name" value="Sigma-70_RNA_pol_init_factors"/>
</dbReference>
<dbReference type="InterPro" id="IPR000943">
    <property type="entry name" value="RNA_pol_sigma70"/>
</dbReference>
<keyword evidence="1 5" id="KW-0805">Transcription regulation</keyword>
<dbReference type="EMBL" id="MGDB01000151">
    <property type="protein sequence ID" value="OGL38295.1"/>
    <property type="molecule type" value="Genomic_DNA"/>
</dbReference>
<dbReference type="Gene3D" id="1.10.601.10">
    <property type="entry name" value="RNA Polymerase Primary Sigma Factor"/>
    <property type="match status" value="1"/>
</dbReference>
<sequence>MNLTEGKVMRVYDEEIMNLSEKTPVDLNENEQEKVGFEGFDDSNGDRKEFFSEEEEETIIETGEDPMGKYCKEIRGNSYLTREEELESFKTLEKARDETLKAVITSPYSIGEIIELGRKLRDCGIKVKEVLGVNSVDELYLMGVEKKKEQVLSIIDKIAEKNKELTSCLKALARYKEEGRRFEGIKNDLRKCHGQIISLIGKIPFNQDQVEKLGQKVIQLASEALKRKKKKRSHTKGKDSSKEQKPLEYNERWDKILSADQLEEMIRTIREGQDTYKKTKLKLVKVNLRFVISIAKKFENRGLDLLDLIQEGNIGLMTAIDKFDHKRGIKFCSYGHWWIQQTIMKALMGQSKTIRIPVHIVDKIRKLRAAFKSLSQELKRKPTIREMAQRVMVPEDFVRRVLKIQKEPISLDKVMEDEDNESSLMDFIEDIDSPSPEKEMSDKELQKRLREVLKGLSPREERILRMRFGIDFNVNHTLEEIGEDFALSRERIRQIEEEAISKLRRNSNIKKLKTFLN</sequence>
<comment type="function">
    <text evidence="5">Sigma factors are initiation factors that promote the attachment of RNA polymerase to specific initiation sites and are then released.</text>
</comment>
<dbReference type="InterPro" id="IPR013325">
    <property type="entry name" value="RNA_pol_sigma_r2"/>
</dbReference>
<dbReference type="Pfam" id="PF04539">
    <property type="entry name" value="Sigma70_r3"/>
    <property type="match status" value="1"/>
</dbReference>
<evidence type="ECO:0000256" key="3">
    <source>
        <dbReference type="ARBA" id="ARBA00023125"/>
    </source>
</evidence>
<evidence type="ECO:0000256" key="1">
    <source>
        <dbReference type="ARBA" id="ARBA00023015"/>
    </source>
</evidence>
<feature type="domain" description="RNA polymerase sigma-70" evidence="7">
    <location>
        <begin position="477"/>
        <end position="503"/>
    </location>
</feature>
<dbReference type="PROSITE" id="PS00716">
    <property type="entry name" value="SIGMA70_2"/>
    <property type="match status" value="1"/>
</dbReference>